<name>A0A0R1Y6E2_9LACO</name>
<dbReference type="InterPro" id="IPR003406">
    <property type="entry name" value="Glyco_trans_14"/>
</dbReference>
<evidence type="ECO:0000256" key="2">
    <source>
        <dbReference type="ARBA" id="ARBA00004648"/>
    </source>
</evidence>
<keyword evidence="8" id="KW-0735">Signal-anchor</keyword>
<evidence type="ECO:0000256" key="12">
    <source>
        <dbReference type="ARBA" id="ARBA00023157"/>
    </source>
</evidence>
<evidence type="ECO:0000256" key="14">
    <source>
        <dbReference type="ARBA" id="ARBA00042865"/>
    </source>
</evidence>
<keyword evidence="5" id="KW-0812">Transmembrane</keyword>
<evidence type="ECO:0000256" key="5">
    <source>
        <dbReference type="ARBA" id="ARBA00022692"/>
    </source>
</evidence>
<dbReference type="PATRIC" id="fig|1423754.3.peg.236"/>
<dbReference type="PANTHER" id="PTHR46025">
    <property type="entry name" value="XYLOSYLTRANSFERASE OXT"/>
    <property type="match status" value="1"/>
</dbReference>
<evidence type="ECO:0000256" key="4">
    <source>
        <dbReference type="ARBA" id="ARBA00022679"/>
    </source>
</evidence>
<dbReference type="Pfam" id="PF02485">
    <property type="entry name" value="Branch"/>
    <property type="match status" value="1"/>
</dbReference>
<evidence type="ECO:0000313" key="16">
    <source>
        <dbReference type="Proteomes" id="UP000051223"/>
    </source>
</evidence>
<evidence type="ECO:0000256" key="3">
    <source>
        <dbReference type="ARBA" id="ARBA00022676"/>
    </source>
</evidence>
<keyword evidence="11" id="KW-0472">Membrane</keyword>
<evidence type="ECO:0000256" key="13">
    <source>
        <dbReference type="ARBA" id="ARBA00023180"/>
    </source>
</evidence>
<dbReference type="GO" id="GO:0046872">
    <property type="term" value="F:metal ion binding"/>
    <property type="evidence" value="ECO:0007669"/>
    <property type="project" value="UniProtKB-KW"/>
</dbReference>
<dbReference type="GO" id="GO:0030158">
    <property type="term" value="F:protein xylosyltransferase activity"/>
    <property type="evidence" value="ECO:0007669"/>
    <property type="project" value="InterPro"/>
</dbReference>
<dbReference type="Proteomes" id="UP000051223">
    <property type="component" value="Unassembled WGS sequence"/>
</dbReference>
<gene>
    <name evidence="15" type="ORF">FC39_GL000225</name>
</gene>
<reference evidence="15 16" key="1">
    <citation type="journal article" date="2015" name="Genome Announc.">
        <title>Expanding the biotechnology potential of lactobacilli through comparative genomics of 213 strains and associated genera.</title>
        <authorList>
            <person name="Sun Z."/>
            <person name="Harris H.M."/>
            <person name="McCann A."/>
            <person name="Guo C."/>
            <person name="Argimon S."/>
            <person name="Zhang W."/>
            <person name="Yang X."/>
            <person name="Jeffery I.B."/>
            <person name="Cooney J.C."/>
            <person name="Kagawa T.F."/>
            <person name="Liu W."/>
            <person name="Song Y."/>
            <person name="Salvetti E."/>
            <person name="Wrobel A."/>
            <person name="Rasinkangas P."/>
            <person name="Parkhill J."/>
            <person name="Rea M.C."/>
            <person name="O'Sullivan O."/>
            <person name="Ritari J."/>
            <person name="Douillard F.P."/>
            <person name="Paul Ross R."/>
            <person name="Yang R."/>
            <person name="Briner A.E."/>
            <person name="Felis G.E."/>
            <person name="de Vos W.M."/>
            <person name="Barrangou R."/>
            <person name="Klaenhammer T.R."/>
            <person name="Caufield P.W."/>
            <person name="Cui Y."/>
            <person name="Zhang H."/>
            <person name="O'Toole P.W."/>
        </authorList>
    </citation>
    <scope>NUCLEOTIDE SEQUENCE [LARGE SCALE GENOMIC DNA]</scope>
    <source>
        <strain evidence="15 16">DSM 5661</strain>
    </source>
</reference>
<dbReference type="PANTHER" id="PTHR46025:SF3">
    <property type="entry name" value="XYLOSYLTRANSFERASE OXT"/>
    <property type="match status" value="1"/>
</dbReference>
<dbReference type="InterPro" id="IPR043538">
    <property type="entry name" value="XYLT"/>
</dbReference>
<proteinExistence type="predicted"/>
<dbReference type="EMBL" id="AZGI01000088">
    <property type="protein sequence ID" value="KRM37317.1"/>
    <property type="molecule type" value="Genomic_DNA"/>
</dbReference>
<dbReference type="GO" id="GO:0016020">
    <property type="term" value="C:membrane"/>
    <property type="evidence" value="ECO:0007669"/>
    <property type="project" value="InterPro"/>
</dbReference>
<keyword evidence="16" id="KW-1185">Reference proteome</keyword>
<dbReference type="STRING" id="1423754.FC39_GL000225"/>
<dbReference type="AlphaFoldDB" id="A0A0R1Y6E2"/>
<evidence type="ECO:0000256" key="8">
    <source>
        <dbReference type="ARBA" id="ARBA00022968"/>
    </source>
</evidence>
<keyword evidence="6" id="KW-0479">Metal-binding</keyword>
<protein>
    <recommendedName>
        <fullName evidence="14">Peptide O-xylosyltransferase</fullName>
    </recommendedName>
</protein>
<comment type="subcellular location">
    <subcellularLocation>
        <location evidence="2">Endoplasmic reticulum membrane</location>
        <topology evidence="2">Single-pass type II membrane protein</topology>
    </subcellularLocation>
    <subcellularLocation>
        <location evidence="1">Golgi apparatus membrane</location>
        <topology evidence="1">Single-pass type II membrane protein</topology>
    </subcellularLocation>
</comment>
<keyword evidence="3" id="KW-0328">Glycosyltransferase</keyword>
<evidence type="ECO:0000256" key="9">
    <source>
        <dbReference type="ARBA" id="ARBA00022989"/>
    </source>
</evidence>
<keyword evidence="12" id="KW-1015">Disulfide bond</keyword>
<evidence type="ECO:0000256" key="10">
    <source>
        <dbReference type="ARBA" id="ARBA00023034"/>
    </source>
</evidence>
<comment type="caution">
    <text evidence="15">The sequence shown here is derived from an EMBL/GenBank/DDBJ whole genome shotgun (WGS) entry which is preliminary data.</text>
</comment>
<organism evidence="15 16">
    <name type="scientific">Lactobacillus hamsteri DSM 5661 = JCM 6256</name>
    <dbReference type="NCBI Taxonomy" id="1423754"/>
    <lineage>
        <taxon>Bacteria</taxon>
        <taxon>Bacillati</taxon>
        <taxon>Bacillota</taxon>
        <taxon>Bacilli</taxon>
        <taxon>Lactobacillales</taxon>
        <taxon>Lactobacillaceae</taxon>
        <taxon>Lactobacillus</taxon>
    </lineage>
</organism>
<dbReference type="GO" id="GO:0015012">
    <property type="term" value="P:heparan sulfate proteoglycan biosynthetic process"/>
    <property type="evidence" value="ECO:0007669"/>
    <property type="project" value="TreeGrafter"/>
</dbReference>
<dbReference type="RefSeq" id="WP_056941512.1">
    <property type="nucleotide sequence ID" value="NZ_AZGI01000088.1"/>
</dbReference>
<keyword evidence="7" id="KW-0256">Endoplasmic reticulum</keyword>
<keyword evidence="10" id="KW-0333">Golgi apparatus</keyword>
<evidence type="ECO:0000256" key="7">
    <source>
        <dbReference type="ARBA" id="ARBA00022824"/>
    </source>
</evidence>
<keyword evidence="13" id="KW-0325">Glycoprotein</keyword>
<sequence>MKHAIMVIGSGTNADVLQETINVLDDPEIDFYIHWDKKFNIPKLNSEKSNILFLPDRISVQWGNQTQIEATIKLLEIIKSKKINYDYIHLISSNDMPLMTVDYFKKYFNKEVYLEYDHPITSAIIHRVSYYYPANIDFRKHKYILKLFKLFNSIFRINRLKNLKIKKGANWFSIKYKYVNEILNSNLKIFYHGFCADEIFVQTILHRFDKIPENVPVSDANYQAARYIDWKRGGPYVFKMSDISELKLVINTKYAFARKIKDPNIIKKVFNEA</sequence>
<evidence type="ECO:0000313" key="15">
    <source>
        <dbReference type="EMBL" id="KRM37317.1"/>
    </source>
</evidence>
<keyword evidence="9" id="KW-1133">Transmembrane helix</keyword>
<evidence type="ECO:0000256" key="11">
    <source>
        <dbReference type="ARBA" id="ARBA00023136"/>
    </source>
</evidence>
<evidence type="ECO:0000256" key="1">
    <source>
        <dbReference type="ARBA" id="ARBA00004323"/>
    </source>
</evidence>
<evidence type="ECO:0000256" key="6">
    <source>
        <dbReference type="ARBA" id="ARBA00022723"/>
    </source>
</evidence>
<dbReference type="GO" id="GO:0050650">
    <property type="term" value="P:chondroitin sulfate proteoglycan biosynthetic process"/>
    <property type="evidence" value="ECO:0007669"/>
    <property type="project" value="TreeGrafter"/>
</dbReference>
<accession>A0A0R1Y6E2</accession>
<keyword evidence="4" id="KW-0808">Transferase</keyword>